<sequence length="149" mass="15445">MTEKTSAATPDGAVAEGELTALLGTMPYAVTLGVELEAASAAETRGHLHWAPERCTIGGALHGGALMSLADAVGAVCAFLNLPPGAAGTTTVESKTNFFRALREGTARAVARPLHTGRSFVVVQTDLYDDEGRRLGQTTQTQAVLLPRA</sequence>
<evidence type="ECO:0000313" key="5">
    <source>
        <dbReference type="Proteomes" id="UP000259636"/>
    </source>
</evidence>
<dbReference type="Gene3D" id="3.10.129.10">
    <property type="entry name" value="Hotdog Thioesterase"/>
    <property type="match status" value="1"/>
</dbReference>
<dbReference type="InterPro" id="IPR029069">
    <property type="entry name" value="HotDog_dom_sf"/>
</dbReference>
<evidence type="ECO:0000259" key="2">
    <source>
        <dbReference type="Pfam" id="PF03061"/>
    </source>
</evidence>
<dbReference type="GO" id="GO:0005829">
    <property type="term" value="C:cytosol"/>
    <property type="evidence" value="ECO:0007669"/>
    <property type="project" value="TreeGrafter"/>
</dbReference>
<dbReference type="AlphaFoldDB" id="A0A385D886"/>
<dbReference type="PANTHER" id="PTHR43240">
    <property type="entry name" value="1,4-DIHYDROXY-2-NAPHTHOYL-COA THIOESTERASE 1"/>
    <property type="match status" value="1"/>
</dbReference>
<dbReference type="NCBIfam" id="TIGR00369">
    <property type="entry name" value="unchar_dom_1"/>
    <property type="match status" value="1"/>
</dbReference>
<dbReference type="Proteomes" id="UP000596311">
    <property type="component" value="Chromosome"/>
</dbReference>
<reference evidence="3 5" key="1">
    <citation type="submission" date="2018-08" db="EMBL/GenBank/DDBJ databases">
        <authorList>
            <person name="Ferrada E.E."/>
            <person name="Latorre B.A."/>
        </authorList>
    </citation>
    <scope>NUCLEOTIDE SEQUENCE [LARGE SCALE GENOMIC DNA]</scope>
    <source>
        <strain evidence="3 5">VK-A60T</strain>
    </source>
</reference>
<dbReference type="GO" id="GO:0061522">
    <property type="term" value="F:1,4-dihydroxy-2-naphthoyl-CoA thioesterase activity"/>
    <property type="evidence" value="ECO:0007669"/>
    <property type="project" value="TreeGrafter"/>
</dbReference>
<name>A0A385D886_9ACTN</name>
<protein>
    <submittedName>
        <fullName evidence="3">PaaI family thioesterase</fullName>
    </submittedName>
</protein>
<keyword evidence="6" id="KW-1185">Reference proteome</keyword>
<dbReference type="SUPFAM" id="SSF54637">
    <property type="entry name" value="Thioesterase/thiol ester dehydrase-isomerase"/>
    <property type="match status" value="1"/>
</dbReference>
<feature type="domain" description="Thioesterase" evidence="2">
    <location>
        <begin position="58"/>
        <end position="134"/>
    </location>
</feature>
<dbReference type="RefSeq" id="WP_117348848.1">
    <property type="nucleotide sequence ID" value="NZ_CP031742.1"/>
</dbReference>
<dbReference type="PANTHER" id="PTHR43240:SF8">
    <property type="entry name" value="PHENYLACETIC ACID DEGRADATION-RELATED PROTEIN"/>
    <property type="match status" value="1"/>
</dbReference>
<dbReference type="Proteomes" id="UP000259636">
    <property type="component" value="Chromosome"/>
</dbReference>
<reference evidence="4 6" key="2">
    <citation type="submission" date="2020-03" db="EMBL/GenBank/DDBJ databases">
        <title>Genome mining and metabolic profiling illuminate the polycyclic tetramate macrolactams from Streptomyces koyangensis SCSIO 5802.</title>
        <authorList>
            <person name="Ding W."/>
        </authorList>
    </citation>
    <scope>NUCLEOTIDE SEQUENCE [LARGE SCALE GENOMIC DNA]</scope>
    <source>
        <strain evidence="4 6">SCSIO 5802</strain>
    </source>
</reference>
<proteinExistence type="predicted"/>
<keyword evidence="1" id="KW-0378">Hydrolase</keyword>
<evidence type="ECO:0000313" key="3">
    <source>
        <dbReference type="EMBL" id="AXQ54160.1"/>
    </source>
</evidence>
<organism evidence="3 5">
    <name type="scientific">Streptomyces koyangensis</name>
    <dbReference type="NCBI Taxonomy" id="188770"/>
    <lineage>
        <taxon>Bacteria</taxon>
        <taxon>Bacillati</taxon>
        <taxon>Actinomycetota</taxon>
        <taxon>Actinomycetes</taxon>
        <taxon>Kitasatosporales</taxon>
        <taxon>Streptomycetaceae</taxon>
        <taxon>Streptomyces</taxon>
        <taxon>Streptomyces aurantiacus group</taxon>
    </lineage>
</organism>
<dbReference type="EMBL" id="CP031742">
    <property type="protein sequence ID" value="AXQ54160.1"/>
    <property type="molecule type" value="Genomic_DNA"/>
</dbReference>
<dbReference type="Pfam" id="PF03061">
    <property type="entry name" value="4HBT"/>
    <property type="match status" value="1"/>
</dbReference>
<evidence type="ECO:0000313" key="6">
    <source>
        <dbReference type="Proteomes" id="UP000596311"/>
    </source>
</evidence>
<dbReference type="InterPro" id="IPR006683">
    <property type="entry name" value="Thioestr_dom"/>
</dbReference>
<evidence type="ECO:0000256" key="1">
    <source>
        <dbReference type="ARBA" id="ARBA00022801"/>
    </source>
</evidence>
<dbReference type="CDD" id="cd03443">
    <property type="entry name" value="PaaI_thioesterase"/>
    <property type="match status" value="1"/>
</dbReference>
<accession>A0A385D886</accession>
<dbReference type="InterPro" id="IPR003736">
    <property type="entry name" value="PAAI_dom"/>
</dbReference>
<dbReference type="GeneID" id="300113718"/>
<dbReference type="EMBL" id="CP049945">
    <property type="protein sequence ID" value="QRF05145.1"/>
    <property type="molecule type" value="Genomic_DNA"/>
</dbReference>
<evidence type="ECO:0000313" key="4">
    <source>
        <dbReference type="EMBL" id="QRF05145.1"/>
    </source>
</evidence>
<gene>
    <name evidence="3" type="ORF">D0C37_05820</name>
    <name evidence="4" type="ORF">G9U55_25240</name>
</gene>
<dbReference type="KEGG" id="sky:D0C37_05820"/>